<dbReference type="AlphaFoldDB" id="A0A1G5B4A0"/>
<keyword evidence="1" id="KW-1133">Transmembrane helix</keyword>
<keyword evidence="3" id="KW-1185">Reference proteome</keyword>
<dbReference type="InterPro" id="IPR012902">
    <property type="entry name" value="N_methyl_site"/>
</dbReference>
<dbReference type="EMBL" id="FMUN01000001">
    <property type="protein sequence ID" value="SCX84941.1"/>
    <property type="molecule type" value="Genomic_DNA"/>
</dbReference>
<protein>
    <submittedName>
        <fullName evidence="2">MSHA pilin protein MshD</fullName>
    </submittedName>
</protein>
<dbReference type="Pfam" id="PF07963">
    <property type="entry name" value="N_methyl"/>
    <property type="match status" value="1"/>
</dbReference>
<sequence>MSGMARPEAGLTLVELVVAMVVIAVGATAVLLLLGQGFRSSPDPQLRIKAVELGQSYMEEAFTKAWDEATPPGGGCVDAGDTACSGGPAAVCPGSCGRDGGEDRGTENDVDDFHGLAEGTACGHAAPLRDASGNERPGRYAGYCVEIAVAVGVGSELPDVRPDDAKRIDVTVTDPRGLSTTFSTYRLNF</sequence>
<organism evidence="2 3">
    <name type="scientific">Thiohalorhabdus denitrificans</name>
    <dbReference type="NCBI Taxonomy" id="381306"/>
    <lineage>
        <taxon>Bacteria</taxon>
        <taxon>Pseudomonadati</taxon>
        <taxon>Pseudomonadota</taxon>
        <taxon>Gammaproteobacteria</taxon>
        <taxon>Thiohalorhabdales</taxon>
        <taxon>Thiohalorhabdaceae</taxon>
        <taxon>Thiohalorhabdus</taxon>
    </lineage>
</organism>
<keyword evidence="1" id="KW-0812">Transmembrane</keyword>
<dbReference type="STRING" id="381306.AN478_08690"/>
<accession>A0A1G5B4A0</accession>
<proteinExistence type="predicted"/>
<evidence type="ECO:0000313" key="2">
    <source>
        <dbReference type="EMBL" id="SCX84941.1"/>
    </source>
</evidence>
<feature type="transmembrane region" description="Helical" evidence="1">
    <location>
        <begin position="12"/>
        <end position="34"/>
    </location>
</feature>
<evidence type="ECO:0000313" key="3">
    <source>
        <dbReference type="Proteomes" id="UP000183104"/>
    </source>
</evidence>
<dbReference type="RefSeq" id="WP_054966215.1">
    <property type="nucleotide sequence ID" value="NZ_FMUN01000001.1"/>
</dbReference>
<dbReference type="Proteomes" id="UP000183104">
    <property type="component" value="Unassembled WGS sequence"/>
</dbReference>
<keyword evidence="1" id="KW-0472">Membrane</keyword>
<dbReference type="PROSITE" id="PS00409">
    <property type="entry name" value="PROKAR_NTER_METHYL"/>
    <property type="match status" value="1"/>
</dbReference>
<evidence type="ECO:0000256" key="1">
    <source>
        <dbReference type="SAM" id="Phobius"/>
    </source>
</evidence>
<dbReference type="NCBIfam" id="TIGR02532">
    <property type="entry name" value="IV_pilin_GFxxxE"/>
    <property type="match status" value="1"/>
</dbReference>
<reference evidence="3" key="1">
    <citation type="submission" date="2016-10" db="EMBL/GenBank/DDBJ databases">
        <authorList>
            <person name="Varghese N."/>
        </authorList>
    </citation>
    <scope>NUCLEOTIDE SEQUENCE [LARGE SCALE GENOMIC DNA]</scope>
    <source>
        <strain evidence="3">HL 19</strain>
    </source>
</reference>
<gene>
    <name evidence="2" type="ORF">SAMN05661077_0667</name>
</gene>
<name>A0A1G5B4A0_9GAMM</name>